<dbReference type="Gene3D" id="3.30.70.270">
    <property type="match status" value="1"/>
</dbReference>
<protein>
    <recommendedName>
        <fullName evidence="4">GGDEF domain-containing protein</fullName>
    </recommendedName>
</protein>
<dbReference type="SUPFAM" id="SSF55073">
    <property type="entry name" value="Nucleotide cyclase"/>
    <property type="match status" value="1"/>
</dbReference>
<evidence type="ECO:0000313" key="2">
    <source>
        <dbReference type="EMBL" id="MEW1976684.1"/>
    </source>
</evidence>
<keyword evidence="3" id="KW-1185">Reference proteome</keyword>
<feature type="transmembrane region" description="Helical" evidence="1">
    <location>
        <begin position="117"/>
        <end position="138"/>
    </location>
</feature>
<feature type="transmembrane region" description="Helical" evidence="1">
    <location>
        <begin position="185"/>
        <end position="208"/>
    </location>
</feature>
<accession>A0ABV3LL95</accession>
<feature type="transmembrane region" description="Helical" evidence="1">
    <location>
        <begin position="91"/>
        <end position="111"/>
    </location>
</feature>
<evidence type="ECO:0000313" key="3">
    <source>
        <dbReference type="Proteomes" id="UP001553715"/>
    </source>
</evidence>
<dbReference type="InterPro" id="IPR029787">
    <property type="entry name" value="Nucleotide_cyclase"/>
</dbReference>
<feature type="transmembrane region" description="Helical" evidence="1">
    <location>
        <begin position="34"/>
        <end position="53"/>
    </location>
</feature>
<keyword evidence="1" id="KW-0812">Transmembrane</keyword>
<comment type="caution">
    <text evidence="2">The sequence shown here is derived from an EMBL/GenBank/DDBJ whole genome shotgun (WGS) entry which is preliminary data.</text>
</comment>
<feature type="transmembrane region" description="Helical" evidence="1">
    <location>
        <begin position="6"/>
        <end position="27"/>
    </location>
</feature>
<sequence length="374" mass="40273">MITSTLVIPVIATSTLATIIFIGLGFLPSPSRATALWSAAFASAMIGSFVWLAHEILDIPTLRALGSGLIIAPMGLIWSGLRAHRGAKRHFLPLSMAFLIAMPLALLISSFTDAYGVTFRAVFTLTAVFAFLTVIELVRLGPHKRDEAYPLLGVAALFVVFAVITNINGILVAQQAIGNVDSLDFLRTINMIGSNAYIVCTLVTLLLLTTRTKDGGRAPHGAFTRTAQDRLDRAEAKNDQWWSMLDIRLDDPDDIRAASSTAGFNATSERFVHDVELALPADADVEQLSATRIIALVPRAQGGVREILTELLQRLSIVDERNSVEIRTSASVGWAQVPVVGYRLDELIAAADAAVQVAQANGGDRWERVGASAE</sequence>
<evidence type="ECO:0008006" key="4">
    <source>
        <dbReference type="Google" id="ProtNLM"/>
    </source>
</evidence>
<feature type="transmembrane region" description="Helical" evidence="1">
    <location>
        <begin position="59"/>
        <end position="79"/>
    </location>
</feature>
<dbReference type="Proteomes" id="UP001553715">
    <property type="component" value="Unassembled WGS sequence"/>
</dbReference>
<gene>
    <name evidence="2" type="ORF">AB0301_16640</name>
</gene>
<organism evidence="2 3">
    <name type="scientific">Microbacterium profundi</name>
    <dbReference type="NCBI Taxonomy" id="450380"/>
    <lineage>
        <taxon>Bacteria</taxon>
        <taxon>Bacillati</taxon>
        <taxon>Actinomycetota</taxon>
        <taxon>Actinomycetes</taxon>
        <taxon>Micrococcales</taxon>
        <taxon>Microbacteriaceae</taxon>
        <taxon>Microbacterium</taxon>
    </lineage>
</organism>
<dbReference type="EMBL" id="JBFBMH010000042">
    <property type="protein sequence ID" value="MEW1976684.1"/>
    <property type="molecule type" value="Genomic_DNA"/>
</dbReference>
<dbReference type="RefSeq" id="WP_366233507.1">
    <property type="nucleotide sequence ID" value="NZ_JBFBMH010000042.1"/>
</dbReference>
<feature type="transmembrane region" description="Helical" evidence="1">
    <location>
        <begin position="150"/>
        <end position="173"/>
    </location>
</feature>
<keyword evidence="1" id="KW-0472">Membrane</keyword>
<dbReference type="InterPro" id="IPR043128">
    <property type="entry name" value="Rev_trsase/Diguanyl_cyclase"/>
</dbReference>
<reference evidence="2 3" key="1">
    <citation type="submission" date="2024-06" db="EMBL/GenBank/DDBJ databases">
        <title>The Natural Products Discovery Center: Release of the First 8490 Sequenced Strains for Exploring Actinobacteria Biosynthetic Diversity.</title>
        <authorList>
            <person name="Kalkreuter E."/>
            <person name="Kautsar S.A."/>
            <person name="Yang D."/>
            <person name="Bader C.D."/>
            <person name="Teijaro C.N."/>
            <person name="Fluegel L."/>
            <person name="Davis C.M."/>
            <person name="Simpson J.R."/>
            <person name="Lauterbach L."/>
            <person name="Steele A.D."/>
            <person name="Gui C."/>
            <person name="Meng S."/>
            <person name="Li G."/>
            <person name="Viehrig K."/>
            <person name="Ye F."/>
            <person name="Su P."/>
            <person name="Kiefer A.F."/>
            <person name="Nichols A."/>
            <person name="Cepeda A.J."/>
            <person name="Yan W."/>
            <person name="Fan B."/>
            <person name="Jiang Y."/>
            <person name="Adhikari A."/>
            <person name="Zheng C.-J."/>
            <person name="Schuster L."/>
            <person name="Cowan T.M."/>
            <person name="Smanski M.J."/>
            <person name="Chevrette M.G."/>
            <person name="De Carvalho L.P.S."/>
            <person name="Shen B."/>
        </authorList>
    </citation>
    <scope>NUCLEOTIDE SEQUENCE [LARGE SCALE GENOMIC DNA]</scope>
    <source>
        <strain evidence="2 3">NPDC077434</strain>
    </source>
</reference>
<name>A0ABV3LL95_9MICO</name>
<proteinExistence type="predicted"/>
<keyword evidence="1" id="KW-1133">Transmembrane helix</keyword>
<evidence type="ECO:0000256" key="1">
    <source>
        <dbReference type="SAM" id="Phobius"/>
    </source>
</evidence>